<feature type="binding site" evidence="7">
    <location>
        <position position="281"/>
    </location>
    <ligand>
        <name>substrate</name>
    </ligand>
</feature>
<comment type="subcellular location">
    <subcellularLocation>
        <location evidence="7">Cytoplasm</location>
    </subcellularLocation>
</comment>
<evidence type="ECO:0000256" key="8">
    <source>
        <dbReference type="RuleBase" id="RU000508"/>
    </source>
</evidence>
<dbReference type="PANTHER" id="PTHR11556">
    <property type="entry name" value="FRUCTOSE-1,6-BISPHOSPHATASE-RELATED"/>
    <property type="match status" value="1"/>
</dbReference>
<evidence type="ECO:0000256" key="7">
    <source>
        <dbReference type="HAMAP-Rule" id="MF_01855"/>
    </source>
</evidence>
<dbReference type="HAMAP" id="MF_01855">
    <property type="entry name" value="FBPase_class1"/>
    <property type="match status" value="1"/>
</dbReference>
<dbReference type="NCBIfam" id="NF006779">
    <property type="entry name" value="PRK09293.1-3"/>
    <property type="match status" value="1"/>
</dbReference>
<evidence type="ECO:0000256" key="5">
    <source>
        <dbReference type="ARBA" id="ARBA00023277"/>
    </source>
</evidence>
<comment type="caution">
    <text evidence="11">The sequence shown here is derived from an EMBL/GenBank/DDBJ whole genome shotgun (WGS) entry which is preliminary data.</text>
</comment>
<feature type="binding site" evidence="7">
    <location>
        <position position="98"/>
    </location>
    <ligand>
        <name>Mg(2+)</name>
        <dbReference type="ChEBI" id="CHEBI:18420"/>
        <label>1</label>
    </ligand>
</feature>
<dbReference type="InterPro" id="IPR000146">
    <property type="entry name" value="FBPase_class-1"/>
</dbReference>
<reference evidence="11 12" key="1">
    <citation type="submission" date="2019-05" db="EMBL/GenBank/DDBJ databases">
        <title>Marivita sp. nov. isolated from sea sediment.</title>
        <authorList>
            <person name="Kim W."/>
        </authorList>
    </citation>
    <scope>NUCLEOTIDE SEQUENCE [LARGE SCALE GENOMIC DNA]</scope>
    <source>
        <strain evidence="11 12">CAU 1492</strain>
    </source>
</reference>
<feature type="binding site" evidence="7">
    <location>
        <position position="215"/>
    </location>
    <ligand>
        <name>substrate</name>
    </ligand>
</feature>
<keyword evidence="7" id="KW-0479">Metal-binding</keyword>
<dbReference type="GO" id="GO:0042132">
    <property type="term" value="F:fructose 1,6-bisphosphate 1-phosphatase activity"/>
    <property type="evidence" value="ECO:0007669"/>
    <property type="project" value="UniProtKB-EC"/>
</dbReference>
<accession>A0ABY2X9F9</accession>
<dbReference type="Gene3D" id="3.30.540.10">
    <property type="entry name" value="Fructose-1,6-Bisphosphatase, subunit A, domain 1"/>
    <property type="match status" value="1"/>
</dbReference>
<organism evidence="11 12">
    <name type="scientific">Arenibacterium halophilum</name>
    <dbReference type="NCBI Taxonomy" id="2583821"/>
    <lineage>
        <taxon>Bacteria</taxon>
        <taxon>Pseudomonadati</taxon>
        <taxon>Pseudomonadota</taxon>
        <taxon>Alphaproteobacteria</taxon>
        <taxon>Rhodobacterales</taxon>
        <taxon>Paracoccaceae</taxon>
        <taxon>Arenibacterium</taxon>
    </lineage>
</organism>
<keyword evidence="12" id="KW-1185">Reference proteome</keyword>
<dbReference type="SUPFAM" id="SSF56655">
    <property type="entry name" value="Carbohydrate phosphatase"/>
    <property type="match status" value="1"/>
</dbReference>
<dbReference type="Gene3D" id="3.40.190.80">
    <property type="match status" value="1"/>
</dbReference>
<protein>
    <recommendedName>
        <fullName evidence="7">Fructose-1,6-bisphosphatase class 1</fullName>
        <shortName evidence="7">FBPase class 1</shortName>
        <ecNumber evidence="7">3.1.3.11</ecNumber>
    </recommendedName>
    <alternativeName>
        <fullName evidence="7">D-fructose-1,6-bisphosphate 1-phosphohydrolase class 1</fullName>
    </alternativeName>
</protein>
<comment type="subunit">
    <text evidence="7">Homotetramer.</text>
</comment>
<evidence type="ECO:0000256" key="4">
    <source>
        <dbReference type="ARBA" id="ARBA00022801"/>
    </source>
</evidence>
<dbReference type="PRINTS" id="PR00115">
    <property type="entry name" value="F16BPHPHTASE"/>
</dbReference>
<comment type="pathway">
    <text evidence="6">Carbohydrate biosynthesis.</text>
</comment>
<evidence type="ECO:0000313" key="11">
    <source>
        <dbReference type="EMBL" id="TMV12981.1"/>
    </source>
</evidence>
<evidence type="ECO:0000256" key="3">
    <source>
        <dbReference type="ARBA" id="ARBA00022490"/>
    </source>
</evidence>
<comment type="catalytic activity">
    <reaction evidence="1 7">
        <text>beta-D-fructose 1,6-bisphosphate + H2O = beta-D-fructose 6-phosphate + phosphate</text>
        <dbReference type="Rhea" id="RHEA:11064"/>
        <dbReference type="ChEBI" id="CHEBI:15377"/>
        <dbReference type="ChEBI" id="CHEBI:32966"/>
        <dbReference type="ChEBI" id="CHEBI:43474"/>
        <dbReference type="ChEBI" id="CHEBI:57634"/>
        <dbReference type="EC" id="3.1.3.11"/>
    </reaction>
</comment>
<evidence type="ECO:0000256" key="1">
    <source>
        <dbReference type="ARBA" id="ARBA00001273"/>
    </source>
</evidence>
<feature type="binding site" evidence="7">
    <location>
        <begin position="123"/>
        <end position="126"/>
    </location>
    <ligand>
        <name>substrate</name>
    </ligand>
</feature>
<feature type="binding site" evidence="7">
    <location>
        <position position="123"/>
    </location>
    <ligand>
        <name>Mg(2+)</name>
        <dbReference type="ChEBI" id="CHEBI:18420"/>
        <label>2</label>
    </ligand>
</feature>
<keyword evidence="3 7" id="KW-0963">Cytoplasm</keyword>
<comment type="caution">
    <text evidence="7">Lacks conserved residue(s) required for the propagation of feature annotation.</text>
</comment>
<feature type="binding site" evidence="7">
    <location>
        <position position="120"/>
    </location>
    <ligand>
        <name>Mg(2+)</name>
        <dbReference type="ChEBI" id="CHEBI:18420"/>
        <label>2</label>
    </ligand>
</feature>
<evidence type="ECO:0000259" key="10">
    <source>
        <dbReference type="Pfam" id="PF18913"/>
    </source>
</evidence>
<keyword evidence="7" id="KW-0460">Magnesium</keyword>
<dbReference type="PIRSF" id="PIRSF500210">
    <property type="entry name" value="FBPtase"/>
    <property type="match status" value="1"/>
</dbReference>
<dbReference type="PIRSF" id="PIRSF000904">
    <property type="entry name" value="FBPtase_SBPase"/>
    <property type="match status" value="1"/>
</dbReference>
<dbReference type="EMBL" id="VCPC01000002">
    <property type="protein sequence ID" value="TMV12981.1"/>
    <property type="molecule type" value="Genomic_DNA"/>
</dbReference>
<gene>
    <name evidence="7" type="primary">fbp</name>
    <name evidence="11" type="ORF">FGK64_09315</name>
</gene>
<name>A0ABY2X9F9_9RHOB</name>
<evidence type="ECO:0000256" key="6">
    <source>
        <dbReference type="ARBA" id="ARBA00024331"/>
    </source>
</evidence>
<feature type="binding site" evidence="7">
    <location>
        <position position="287"/>
    </location>
    <ligand>
        <name>Mg(2+)</name>
        <dbReference type="ChEBI" id="CHEBI:18420"/>
        <label>2</label>
    </ligand>
</feature>
<dbReference type="EC" id="3.1.3.11" evidence="7"/>
<keyword evidence="4 7" id="KW-0378">Hydrolase</keyword>
<evidence type="ECO:0000256" key="2">
    <source>
        <dbReference type="ARBA" id="ARBA00010941"/>
    </source>
</evidence>
<dbReference type="CDD" id="cd00354">
    <property type="entry name" value="FBPase"/>
    <property type="match status" value="1"/>
</dbReference>
<feature type="binding site" evidence="7">
    <location>
        <position position="122"/>
    </location>
    <ligand>
        <name>Mg(2+)</name>
        <dbReference type="ChEBI" id="CHEBI:18420"/>
        <label>1</label>
    </ligand>
</feature>
<keyword evidence="5 7" id="KW-0119">Carbohydrate metabolism</keyword>
<dbReference type="Pfam" id="PF00316">
    <property type="entry name" value="FBPase"/>
    <property type="match status" value="1"/>
</dbReference>
<dbReference type="Proteomes" id="UP001191082">
    <property type="component" value="Unassembled WGS sequence"/>
</dbReference>
<evidence type="ECO:0000313" key="12">
    <source>
        <dbReference type="Proteomes" id="UP001191082"/>
    </source>
</evidence>
<comment type="similarity">
    <text evidence="2 7 8">Belongs to the FBPase class 1 family.</text>
</comment>
<proteinExistence type="inferred from homology"/>
<dbReference type="PANTHER" id="PTHR11556:SF35">
    <property type="entry name" value="SEDOHEPTULOSE-1,7-BISPHOSPHATASE, CHLOROPLASTIC"/>
    <property type="match status" value="1"/>
</dbReference>
<dbReference type="InterPro" id="IPR044015">
    <property type="entry name" value="FBPase_C_dom"/>
</dbReference>
<feature type="domain" description="Fructose-1-6-bisphosphatase class 1 C-terminal" evidence="10">
    <location>
        <begin position="205"/>
        <end position="336"/>
    </location>
</feature>
<feature type="binding site" evidence="7">
    <location>
        <position position="120"/>
    </location>
    <ligand>
        <name>Mg(2+)</name>
        <dbReference type="ChEBI" id="CHEBI:18420"/>
        <label>1</label>
    </ligand>
</feature>
<dbReference type="Pfam" id="PF18913">
    <property type="entry name" value="FBPase_C"/>
    <property type="match status" value="1"/>
</dbReference>
<feature type="domain" description="Fructose-1-6-bisphosphatase class I N-terminal" evidence="9">
    <location>
        <begin position="16"/>
        <end position="200"/>
    </location>
</feature>
<dbReference type="InterPro" id="IPR033391">
    <property type="entry name" value="FBPase_N"/>
</dbReference>
<evidence type="ECO:0000259" key="9">
    <source>
        <dbReference type="Pfam" id="PF00316"/>
    </source>
</evidence>
<comment type="cofactor">
    <cofactor evidence="7">
        <name>Mg(2+)</name>
        <dbReference type="ChEBI" id="CHEBI:18420"/>
    </cofactor>
    <text evidence="7">Binds 2 magnesium ions per subunit.</text>
</comment>
<sequence length="344" mass="37446">MRPERDVTDTALTLDQHLLHAARETGLDTDLVILLNSIATACKAISASLRDGALAGVLGSHGSQNVQGETQKKLDVIANDIFLEHCAHSGVLACMVSEELDEVQEIPARFARGRYVLFFDPLDGSSNIDVNVSVGSIFSILRLEDVPETTDYATVLRAGVEQVAAGYALYGPSTMLMLSTGDGVRGFTLDTGLGEFRLTHDDIAIPAAAGEFAINASRAQWWEPPVRRYVEECVQGESGPRGKTFNMRWVASMVAEVHRILIRGGVFLYPMDEKNRTQGGKLRLFYEANPMAFLVEQAGGAASTGRTRIMEVEPDQPHQRVPVILGARDEVALIDGYHAEFDAS</sequence>
<dbReference type="InterPro" id="IPR028343">
    <property type="entry name" value="FBPtase"/>
</dbReference>